<dbReference type="EMBL" id="BAABJP010000030">
    <property type="protein sequence ID" value="GAA5163903.1"/>
    <property type="molecule type" value="Genomic_DNA"/>
</dbReference>
<keyword evidence="1" id="KW-1133">Transmembrane helix</keyword>
<comment type="caution">
    <text evidence="2">The sequence shown here is derived from an EMBL/GenBank/DDBJ whole genome shotgun (WGS) entry which is preliminary data.</text>
</comment>
<evidence type="ECO:0000313" key="3">
    <source>
        <dbReference type="Proteomes" id="UP001428817"/>
    </source>
</evidence>
<gene>
    <name evidence="2" type="ORF">GCM10023321_51560</name>
</gene>
<protein>
    <submittedName>
        <fullName evidence="2">Uncharacterized protein</fullName>
    </submittedName>
</protein>
<name>A0ABP9QLC4_9PSEU</name>
<feature type="transmembrane region" description="Helical" evidence="1">
    <location>
        <begin position="58"/>
        <end position="75"/>
    </location>
</feature>
<keyword evidence="1" id="KW-0472">Membrane</keyword>
<evidence type="ECO:0000313" key="2">
    <source>
        <dbReference type="EMBL" id="GAA5163903.1"/>
    </source>
</evidence>
<sequence>MSFALVLAAGDQRDGAGGFLALAFLLGAGYVLLSFFFRRVGGKNPKTGKPGGAEKASVGAWVLFAAIVVGILVASR</sequence>
<proteinExistence type="predicted"/>
<evidence type="ECO:0000256" key="1">
    <source>
        <dbReference type="SAM" id="Phobius"/>
    </source>
</evidence>
<reference evidence="3" key="1">
    <citation type="journal article" date="2019" name="Int. J. Syst. Evol. Microbiol.">
        <title>The Global Catalogue of Microorganisms (GCM) 10K type strain sequencing project: providing services to taxonomists for standard genome sequencing and annotation.</title>
        <authorList>
            <consortium name="The Broad Institute Genomics Platform"/>
            <consortium name="The Broad Institute Genome Sequencing Center for Infectious Disease"/>
            <person name="Wu L."/>
            <person name="Ma J."/>
        </authorList>
    </citation>
    <scope>NUCLEOTIDE SEQUENCE [LARGE SCALE GENOMIC DNA]</scope>
    <source>
        <strain evidence="3">JCM 18303</strain>
    </source>
</reference>
<dbReference type="Proteomes" id="UP001428817">
    <property type="component" value="Unassembled WGS sequence"/>
</dbReference>
<organism evidence="2 3">
    <name type="scientific">Pseudonocardia eucalypti</name>
    <dbReference type="NCBI Taxonomy" id="648755"/>
    <lineage>
        <taxon>Bacteria</taxon>
        <taxon>Bacillati</taxon>
        <taxon>Actinomycetota</taxon>
        <taxon>Actinomycetes</taxon>
        <taxon>Pseudonocardiales</taxon>
        <taxon>Pseudonocardiaceae</taxon>
        <taxon>Pseudonocardia</taxon>
    </lineage>
</organism>
<accession>A0ABP9QLC4</accession>
<keyword evidence="1" id="KW-0812">Transmembrane</keyword>
<keyword evidence="3" id="KW-1185">Reference proteome</keyword>
<feature type="transmembrane region" description="Helical" evidence="1">
    <location>
        <begin position="16"/>
        <end position="37"/>
    </location>
</feature>